<dbReference type="Proteomes" id="UP001189429">
    <property type="component" value="Unassembled WGS sequence"/>
</dbReference>
<name>A0ABN9XQR9_9DINO</name>
<feature type="non-terminal residue" evidence="1">
    <location>
        <position position="301"/>
    </location>
</feature>
<reference evidence="1" key="1">
    <citation type="submission" date="2023-10" db="EMBL/GenBank/DDBJ databases">
        <authorList>
            <person name="Chen Y."/>
            <person name="Shah S."/>
            <person name="Dougan E. K."/>
            <person name="Thang M."/>
            <person name="Chan C."/>
        </authorList>
    </citation>
    <scope>NUCLEOTIDE SEQUENCE [LARGE SCALE GENOMIC DNA]</scope>
</reference>
<proteinExistence type="predicted"/>
<feature type="non-terminal residue" evidence="1">
    <location>
        <position position="1"/>
    </location>
</feature>
<organism evidence="1 2">
    <name type="scientific">Prorocentrum cordatum</name>
    <dbReference type="NCBI Taxonomy" id="2364126"/>
    <lineage>
        <taxon>Eukaryota</taxon>
        <taxon>Sar</taxon>
        <taxon>Alveolata</taxon>
        <taxon>Dinophyceae</taxon>
        <taxon>Prorocentrales</taxon>
        <taxon>Prorocentraceae</taxon>
        <taxon>Prorocentrum</taxon>
    </lineage>
</organism>
<sequence length="301" mass="32966">LGFLGAPQQFWSSGWAPRGPSWESRGWWAKGAWACRETPVDLALPRRYFDEIFECRLVNSPDVGIAGMPAPSLPIAKMFPDPDWVKWAKQHLREREDPLEALNDDVDLSHLFDPQRRASSASPLLPVNGVVPGATPGTTGMPGSRGGAVALGAVAKGAGHAWEQITDRSPVFYEHVFATEGSVTAHKPPQLAVTLPEAPCEIAVACEQVDNRLFQVGKKRKTYPALLLKVYQKVATLGADHGKLRVFSQDLVCKSEWTNTRSAMVAWRCKSGGEFKVLCNMGAAVVVDRLIFRVYASVPYV</sequence>
<accession>A0ABN9XQR9</accession>
<dbReference type="EMBL" id="CAUYUJ010020795">
    <property type="protein sequence ID" value="CAK0900538.1"/>
    <property type="molecule type" value="Genomic_DNA"/>
</dbReference>
<comment type="caution">
    <text evidence="1">The sequence shown here is derived from an EMBL/GenBank/DDBJ whole genome shotgun (WGS) entry which is preliminary data.</text>
</comment>
<protein>
    <submittedName>
        <fullName evidence="1">Uncharacterized protein</fullName>
    </submittedName>
</protein>
<keyword evidence="2" id="KW-1185">Reference proteome</keyword>
<evidence type="ECO:0000313" key="1">
    <source>
        <dbReference type="EMBL" id="CAK0900538.1"/>
    </source>
</evidence>
<gene>
    <name evidence="1" type="ORF">PCOR1329_LOCUS77786</name>
</gene>
<evidence type="ECO:0000313" key="2">
    <source>
        <dbReference type="Proteomes" id="UP001189429"/>
    </source>
</evidence>